<feature type="binding site" evidence="2">
    <location>
        <position position="57"/>
    </location>
    <ligand>
        <name>Fe cation</name>
        <dbReference type="ChEBI" id="CHEBI:24875"/>
    </ligand>
</feature>
<dbReference type="InterPro" id="IPR003829">
    <property type="entry name" value="Pirin_N_dom"/>
</dbReference>
<dbReference type="AlphaFoldDB" id="A0A090Q1P7"/>
<dbReference type="RefSeq" id="WP_042276291.1">
    <property type="nucleotide sequence ID" value="NZ_BBML01000001.1"/>
</dbReference>
<dbReference type="Pfam" id="PF05726">
    <property type="entry name" value="Pirin_C"/>
    <property type="match status" value="1"/>
</dbReference>
<dbReference type="CDD" id="cd02909">
    <property type="entry name" value="cupin_pirin_N"/>
    <property type="match status" value="1"/>
</dbReference>
<dbReference type="EMBL" id="BBML01000001">
    <property type="protein sequence ID" value="GAK95653.1"/>
    <property type="molecule type" value="Genomic_DNA"/>
</dbReference>
<protein>
    <submittedName>
        <fullName evidence="6">Pirin</fullName>
    </submittedName>
</protein>
<dbReference type="InterPro" id="IPR011051">
    <property type="entry name" value="RmlC_Cupin_sf"/>
</dbReference>
<organism evidence="6 7">
    <name type="scientific">Nonlabens tegetincola</name>
    <dbReference type="NCBI Taxonomy" id="323273"/>
    <lineage>
        <taxon>Bacteria</taxon>
        <taxon>Pseudomonadati</taxon>
        <taxon>Bacteroidota</taxon>
        <taxon>Flavobacteriia</taxon>
        <taxon>Flavobacteriales</taxon>
        <taxon>Flavobacteriaceae</taxon>
        <taxon>Nonlabens</taxon>
    </lineage>
</organism>
<name>A0A090Q1P7_9FLAO</name>
<reference evidence="6" key="1">
    <citation type="journal article" date="2014" name="Genome Announc.">
        <title>Draft Genome Sequences of Marine Flavobacterium Nonlabens Strains NR17, NR24, NR27, NR32, NR33, and Ara13.</title>
        <authorList>
            <person name="Nakanishi M."/>
            <person name="Meirelles P."/>
            <person name="Suzuki R."/>
            <person name="Takatani N."/>
            <person name="Mino S."/>
            <person name="Suda W."/>
            <person name="Oshima K."/>
            <person name="Hattori M."/>
            <person name="Ohkuma M."/>
            <person name="Hosokawa M."/>
            <person name="Miyashita K."/>
            <person name="Thompson F.L."/>
            <person name="Niwa A."/>
            <person name="Sawabe T."/>
            <person name="Sawabe T."/>
        </authorList>
    </citation>
    <scope>NUCLEOTIDE SEQUENCE [LARGE SCALE GENOMIC DNA]</scope>
    <source>
        <strain evidence="6">JCM 19294</strain>
    </source>
</reference>
<dbReference type="PANTHER" id="PTHR13903">
    <property type="entry name" value="PIRIN-RELATED"/>
    <property type="match status" value="1"/>
</dbReference>
<feature type="binding site" evidence="2">
    <location>
        <position position="101"/>
    </location>
    <ligand>
        <name>Fe cation</name>
        <dbReference type="ChEBI" id="CHEBI:24875"/>
    </ligand>
</feature>
<accession>A0A090Q1P7</accession>
<evidence type="ECO:0000313" key="6">
    <source>
        <dbReference type="EMBL" id="GAK95653.1"/>
    </source>
</evidence>
<dbReference type="Pfam" id="PF02678">
    <property type="entry name" value="Pirin"/>
    <property type="match status" value="1"/>
</dbReference>
<evidence type="ECO:0000256" key="2">
    <source>
        <dbReference type="PIRSR" id="PIRSR006232-1"/>
    </source>
</evidence>
<proteinExistence type="inferred from homology"/>
<dbReference type="PIRSF" id="PIRSF006232">
    <property type="entry name" value="Pirin"/>
    <property type="match status" value="1"/>
</dbReference>
<evidence type="ECO:0000313" key="7">
    <source>
        <dbReference type="Proteomes" id="UP000029221"/>
    </source>
</evidence>
<evidence type="ECO:0000256" key="1">
    <source>
        <dbReference type="ARBA" id="ARBA00008416"/>
    </source>
</evidence>
<dbReference type="Gene3D" id="2.60.120.10">
    <property type="entry name" value="Jelly Rolls"/>
    <property type="match status" value="2"/>
</dbReference>
<feature type="domain" description="Pirin C-terminal" evidence="5">
    <location>
        <begin position="190"/>
        <end position="277"/>
    </location>
</feature>
<dbReference type="GO" id="GO:0046872">
    <property type="term" value="F:metal ion binding"/>
    <property type="evidence" value="ECO:0007669"/>
    <property type="project" value="UniProtKB-KW"/>
</dbReference>
<evidence type="ECO:0000259" key="4">
    <source>
        <dbReference type="Pfam" id="PF02678"/>
    </source>
</evidence>
<gene>
    <name evidence="6" type="ORF">JCM19294_2435</name>
</gene>
<dbReference type="SUPFAM" id="SSF51182">
    <property type="entry name" value="RmlC-like cupins"/>
    <property type="match status" value="1"/>
</dbReference>
<dbReference type="InterPro" id="IPR012093">
    <property type="entry name" value="Pirin"/>
</dbReference>
<feature type="binding site" evidence="2">
    <location>
        <position position="59"/>
    </location>
    <ligand>
        <name>Fe cation</name>
        <dbReference type="ChEBI" id="CHEBI:24875"/>
    </ligand>
</feature>
<dbReference type="InterPro" id="IPR014710">
    <property type="entry name" value="RmlC-like_jellyroll"/>
</dbReference>
<keyword evidence="2" id="KW-0479">Metal-binding</keyword>
<feature type="domain" description="Pirin N-terminal" evidence="4">
    <location>
        <begin position="26"/>
        <end position="125"/>
    </location>
</feature>
<comment type="similarity">
    <text evidence="1 3">Belongs to the pirin family.</text>
</comment>
<evidence type="ECO:0000256" key="3">
    <source>
        <dbReference type="RuleBase" id="RU003457"/>
    </source>
</evidence>
<dbReference type="STRING" id="319236.BST91_12465"/>
<comment type="caution">
    <text evidence="6">The sequence shown here is derived from an EMBL/GenBank/DDBJ whole genome shotgun (WGS) entry which is preliminary data.</text>
</comment>
<sequence length="292" mass="32455">MSNTDLIIEERSRDIGDFLVGRLIPFRKKRMVGPFIFIDHMGPAKLGPDKYMDVDQHPHIGLSTLTYLMEGSIMHEDSLGTKQLIEPGSVNWMVSGSGCSHTERTPDQLRHDRVEFTMHGYQIWVALPKELENASPEFHHIDASELPNWEDGAAKFTLVAGTGYGKTSPVPVHSPLFMIDIKTTADYDLCIADNLKGEVGVTIVEGGVIACDKAVSAGNMLVSKTENVCNLTIKANSHILLFGGEPLPEQRFIHWNFVSSSKDKIEEAKQAWRNKTFPMMDNDDSYVPLPGS</sequence>
<comment type="cofactor">
    <cofactor evidence="2">
        <name>Fe cation</name>
        <dbReference type="ChEBI" id="CHEBI:24875"/>
    </cofactor>
    <text evidence="2">Binds 1 Fe cation per subunit.</text>
</comment>
<keyword evidence="7" id="KW-1185">Reference proteome</keyword>
<dbReference type="InterPro" id="IPR008778">
    <property type="entry name" value="Pirin_C_dom"/>
</dbReference>
<dbReference type="PANTHER" id="PTHR13903:SF8">
    <property type="entry name" value="PIRIN"/>
    <property type="match status" value="1"/>
</dbReference>
<dbReference type="eggNOG" id="COG1741">
    <property type="taxonomic scope" value="Bacteria"/>
</dbReference>
<dbReference type="Proteomes" id="UP000029221">
    <property type="component" value="Unassembled WGS sequence"/>
</dbReference>
<evidence type="ECO:0000259" key="5">
    <source>
        <dbReference type="Pfam" id="PF05726"/>
    </source>
</evidence>
<feature type="binding site" evidence="2">
    <location>
        <position position="103"/>
    </location>
    <ligand>
        <name>Fe cation</name>
        <dbReference type="ChEBI" id="CHEBI:24875"/>
    </ligand>
</feature>
<keyword evidence="2" id="KW-0408">Iron</keyword>